<comment type="catalytic activity">
    <reaction evidence="3">
        <text>adenosylcob(III)inamide + GTP = adenosylcob(III)inamide phosphate + GDP + H(+)</text>
        <dbReference type="Rhea" id="RHEA:15765"/>
        <dbReference type="ChEBI" id="CHEBI:2480"/>
        <dbReference type="ChEBI" id="CHEBI:15378"/>
        <dbReference type="ChEBI" id="CHEBI:37565"/>
        <dbReference type="ChEBI" id="CHEBI:58189"/>
        <dbReference type="ChEBI" id="CHEBI:58502"/>
        <dbReference type="EC" id="2.7.1.156"/>
    </reaction>
</comment>
<evidence type="ECO:0000256" key="7">
    <source>
        <dbReference type="ARBA" id="ARBA00007490"/>
    </source>
</evidence>
<evidence type="ECO:0000256" key="12">
    <source>
        <dbReference type="ARBA" id="ARBA00022741"/>
    </source>
</evidence>
<reference evidence="18 19" key="1">
    <citation type="submission" date="2022-01" db="EMBL/GenBank/DDBJ databases">
        <title>Desulfofustis limnae sp. nov., a novel mesophilic sulfate-reducing bacterium isolated from marsh soil.</title>
        <authorList>
            <person name="Watanabe M."/>
            <person name="Takahashi A."/>
            <person name="Kojima H."/>
            <person name="Fukui M."/>
        </authorList>
    </citation>
    <scope>NUCLEOTIDE SEQUENCE [LARGE SCALE GENOMIC DNA]</scope>
    <source>
        <strain evidence="18 19">PPLL</strain>
    </source>
</reference>
<keyword evidence="11" id="KW-0808">Transferase</keyword>
<proteinExistence type="inferred from homology"/>
<evidence type="ECO:0000313" key="19">
    <source>
        <dbReference type="Proteomes" id="UP000830055"/>
    </source>
</evidence>
<dbReference type="EC" id="2.7.1.156" evidence="8"/>
<evidence type="ECO:0000313" key="18">
    <source>
        <dbReference type="EMBL" id="BDD87153.1"/>
    </source>
</evidence>
<sequence>MAELVLVVGGTRSGKSDYAQQRCELLPGSRCFLATCVPLDNEMQDRVARHRLARQTQRWTTVEEPLHLDEAIRSHPDFDVYLVDCLTLWVSNMLLDKPDMSVEQALRALELQVEALLDALCIRQATAVLVSGEVGMGIVPENRLARLFRDLVGRCNQLVAERADEVVLVSCGIPLHLKNRGRSFD</sequence>
<accession>A0ABM7W8A9</accession>
<dbReference type="InterPro" id="IPR027417">
    <property type="entry name" value="P-loop_NTPase"/>
</dbReference>
<dbReference type="PANTHER" id="PTHR34848">
    <property type="match status" value="1"/>
</dbReference>
<keyword evidence="10" id="KW-0169">Cobalamin biosynthesis</keyword>
<evidence type="ECO:0000256" key="15">
    <source>
        <dbReference type="ARBA" id="ARBA00023134"/>
    </source>
</evidence>
<dbReference type="NCBIfam" id="NF004469">
    <property type="entry name" value="PRK05800.1"/>
    <property type="match status" value="1"/>
</dbReference>
<evidence type="ECO:0000256" key="4">
    <source>
        <dbReference type="ARBA" id="ARBA00003889"/>
    </source>
</evidence>
<evidence type="ECO:0000256" key="6">
    <source>
        <dbReference type="ARBA" id="ARBA00005159"/>
    </source>
</evidence>
<organism evidence="18 19">
    <name type="scientific">Desulfofustis limnaeus</name>
    <dbReference type="NCBI Taxonomy" id="2740163"/>
    <lineage>
        <taxon>Bacteria</taxon>
        <taxon>Pseudomonadati</taxon>
        <taxon>Thermodesulfobacteriota</taxon>
        <taxon>Desulfobulbia</taxon>
        <taxon>Desulfobulbales</taxon>
        <taxon>Desulfocapsaceae</taxon>
        <taxon>Desulfofustis</taxon>
    </lineage>
</organism>
<comment type="catalytic activity">
    <reaction evidence="1">
        <text>adenosylcob(III)inamide + ATP = adenosylcob(III)inamide phosphate + ADP + H(+)</text>
        <dbReference type="Rhea" id="RHEA:15769"/>
        <dbReference type="ChEBI" id="CHEBI:2480"/>
        <dbReference type="ChEBI" id="CHEBI:15378"/>
        <dbReference type="ChEBI" id="CHEBI:30616"/>
        <dbReference type="ChEBI" id="CHEBI:58502"/>
        <dbReference type="ChEBI" id="CHEBI:456216"/>
        <dbReference type="EC" id="2.7.1.156"/>
    </reaction>
</comment>
<keyword evidence="15" id="KW-0342">GTP-binding</keyword>
<dbReference type="EMBL" id="AP025516">
    <property type="protein sequence ID" value="BDD87153.1"/>
    <property type="molecule type" value="Genomic_DNA"/>
</dbReference>
<comment type="pathway">
    <text evidence="6">Cofactor biosynthesis; adenosylcobalamin biosynthesis; adenosylcobalamin from cob(II)yrinate a,c-diamide: step 5/7.</text>
</comment>
<evidence type="ECO:0000256" key="1">
    <source>
        <dbReference type="ARBA" id="ARBA00000312"/>
    </source>
</evidence>
<evidence type="ECO:0000256" key="5">
    <source>
        <dbReference type="ARBA" id="ARBA00004692"/>
    </source>
</evidence>
<comment type="pathway">
    <text evidence="5">Cofactor biosynthesis; adenosylcobalamin biosynthesis; adenosylcobalamin from cob(II)yrinate a,c-diamide: step 6/7.</text>
</comment>
<dbReference type="Proteomes" id="UP000830055">
    <property type="component" value="Chromosome"/>
</dbReference>
<gene>
    <name evidence="18" type="primary">cobP</name>
    <name evidence="18" type="ORF">DPPLL_15180</name>
</gene>
<dbReference type="CDD" id="cd00544">
    <property type="entry name" value="CobU"/>
    <property type="match status" value="1"/>
</dbReference>
<comment type="similarity">
    <text evidence="7">Belongs to the CobU/CobP family.</text>
</comment>
<dbReference type="Gene3D" id="3.40.50.300">
    <property type="entry name" value="P-loop containing nucleotide triphosphate hydrolases"/>
    <property type="match status" value="1"/>
</dbReference>
<evidence type="ECO:0000256" key="17">
    <source>
        <dbReference type="ARBA" id="ARBA00030571"/>
    </source>
</evidence>
<comment type="function">
    <text evidence="4">Catalyzes ATP-dependent phosphorylation of adenosylcobinamide and addition of GMP to adenosylcobinamide phosphate.</text>
</comment>
<evidence type="ECO:0000256" key="3">
    <source>
        <dbReference type="ARBA" id="ARBA00001522"/>
    </source>
</evidence>
<keyword evidence="14" id="KW-0067">ATP-binding</keyword>
<dbReference type="SUPFAM" id="SSF52540">
    <property type="entry name" value="P-loop containing nucleoside triphosphate hydrolases"/>
    <property type="match status" value="1"/>
</dbReference>
<dbReference type="EC" id="2.7.7.62" evidence="9"/>
<dbReference type="PIRSF" id="PIRSF006135">
    <property type="entry name" value="CobU"/>
    <property type="match status" value="1"/>
</dbReference>
<dbReference type="Pfam" id="PF02283">
    <property type="entry name" value="CobU"/>
    <property type="match status" value="1"/>
</dbReference>
<keyword evidence="19" id="KW-1185">Reference proteome</keyword>
<keyword evidence="12" id="KW-0547">Nucleotide-binding</keyword>
<evidence type="ECO:0000256" key="9">
    <source>
        <dbReference type="ARBA" id="ARBA00012523"/>
    </source>
</evidence>
<evidence type="ECO:0000256" key="11">
    <source>
        <dbReference type="ARBA" id="ARBA00022679"/>
    </source>
</evidence>
<evidence type="ECO:0000256" key="13">
    <source>
        <dbReference type="ARBA" id="ARBA00022777"/>
    </source>
</evidence>
<comment type="catalytic activity">
    <reaction evidence="2">
        <text>adenosylcob(III)inamide phosphate + GTP + H(+) = adenosylcob(III)inamide-GDP + diphosphate</text>
        <dbReference type="Rhea" id="RHEA:22712"/>
        <dbReference type="ChEBI" id="CHEBI:15378"/>
        <dbReference type="ChEBI" id="CHEBI:33019"/>
        <dbReference type="ChEBI" id="CHEBI:37565"/>
        <dbReference type="ChEBI" id="CHEBI:58502"/>
        <dbReference type="ChEBI" id="CHEBI:60487"/>
        <dbReference type="EC" id="2.7.7.62"/>
    </reaction>
</comment>
<evidence type="ECO:0000256" key="2">
    <source>
        <dbReference type="ARBA" id="ARBA00000711"/>
    </source>
</evidence>
<name>A0ABM7W8A9_9BACT</name>
<protein>
    <recommendedName>
        <fullName evidence="16">Adenosylcobinamide kinase</fullName>
        <ecNumber evidence="8">2.7.1.156</ecNumber>
        <ecNumber evidence="9">2.7.7.62</ecNumber>
    </recommendedName>
    <alternativeName>
        <fullName evidence="17">Adenosylcobinamide-phosphate guanylyltransferase</fullName>
    </alternativeName>
</protein>
<evidence type="ECO:0000256" key="14">
    <source>
        <dbReference type="ARBA" id="ARBA00022840"/>
    </source>
</evidence>
<evidence type="ECO:0000256" key="8">
    <source>
        <dbReference type="ARBA" id="ARBA00012016"/>
    </source>
</evidence>
<dbReference type="RefSeq" id="WP_284154191.1">
    <property type="nucleotide sequence ID" value="NZ_AP025516.1"/>
</dbReference>
<dbReference type="PANTHER" id="PTHR34848:SF1">
    <property type="entry name" value="BIFUNCTIONAL ADENOSYLCOBALAMIN BIOSYNTHESIS PROTEIN COBU"/>
    <property type="match status" value="1"/>
</dbReference>
<dbReference type="GO" id="GO:0016301">
    <property type="term" value="F:kinase activity"/>
    <property type="evidence" value="ECO:0007669"/>
    <property type="project" value="UniProtKB-KW"/>
</dbReference>
<evidence type="ECO:0000256" key="10">
    <source>
        <dbReference type="ARBA" id="ARBA00022573"/>
    </source>
</evidence>
<evidence type="ECO:0000256" key="16">
    <source>
        <dbReference type="ARBA" id="ARBA00029570"/>
    </source>
</evidence>
<dbReference type="InterPro" id="IPR003203">
    <property type="entry name" value="CobU/CobP"/>
</dbReference>
<keyword evidence="13 18" id="KW-0418">Kinase</keyword>